<sequence>MFKNPKLRSKSLKLKSSPGCINKALNFVILFVQNLFRYPHLKIKPSAYYDLKTVNLNSELVNEEIKSERI</sequence>
<protein>
    <submittedName>
        <fullName evidence="1">Uncharacterized protein</fullName>
    </submittedName>
</protein>
<gene>
    <name evidence="1" type="ORF">BpHYR1_018177</name>
</gene>
<accession>A0A3M7SHH5</accession>
<dbReference type="Proteomes" id="UP000276133">
    <property type="component" value="Unassembled WGS sequence"/>
</dbReference>
<evidence type="ECO:0000313" key="1">
    <source>
        <dbReference type="EMBL" id="RNA35169.1"/>
    </source>
</evidence>
<comment type="caution">
    <text evidence="1">The sequence shown here is derived from an EMBL/GenBank/DDBJ whole genome shotgun (WGS) entry which is preliminary data.</text>
</comment>
<reference evidence="1 2" key="1">
    <citation type="journal article" date="2018" name="Sci. Rep.">
        <title>Genomic signatures of local adaptation to the degree of environmental predictability in rotifers.</title>
        <authorList>
            <person name="Franch-Gras L."/>
            <person name="Hahn C."/>
            <person name="Garcia-Roger E.M."/>
            <person name="Carmona M.J."/>
            <person name="Serra M."/>
            <person name="Gomez A."/>
        </authorList>
    </citation>
    <scope>NUCLEOTIDE SEQUENCE [LARGE SCALE GENOMIC DNA]</scope>
    <source>
        <strain evidence="1">HYR1</strain>
    </source>
</reference>
<proteinExistence type="predicted"/>
<evidence type="ECO:0000313" key="2">
    <source>
        <dbReference type="Proteomes" id="UP000276133"/>
    </source>
</evidence>
<keyword evidence="2" id="KW-1185">Reference proteome</keyword>
<dbReference type="EMBL" id="REGN01001368">
    <property type="protein sequence ID" value="RNA35169.1"/>
    <property type="molecule type" value="Genomic_DNA"/>
</dbReference>
<organism evidence="1 2">
    <name type="scientific">Brachionus plicatilis</name>
    <name type="common">Marine rotifer</name>
    <name type="synonym">Brachionus muelleri</name>
    <dbReference type="NCBI Taxonomy" id="10195"/>
    <lineage>
        <taxon>Eukaryota</taxon>
        <taxon>Metazoa</taxon>
        <taxon>Spiralia</taxon>
        <taxon>Gnathifera</taxon>
        <taxon>Rotifera</taxon>
        <taxon>Eurotatoria</taxon>
        <taxon>Monogononta</taxon>
        <taxon>Pseudotrocha</taxon>
        <taxon>Ploima</taxon>
        <taxon>Brachionidae</taxon>
        <taxon>Brachionus</taxon>
    </lineage>
</organism>
<dbReference type="AlphaFoldDB" id="A0A3M7SHH5"/>
<name>A0A3M7SHH5_BRAPC</name>